<organism evidence="2 3">
    <name type="scientific">Tripterygium wilfordii</name>
    <name type="common">Thunder God vine</name>
    <dbReference type="NCBI Taxonomy" id="458696"/>
    <lineage>
        <taxon>Eukaryota</taxon>
        <taxon>Viridiplantae</taxon>
        <taxon>Streptophyta</taxon>
        <taxon>Embryophyta</taxon>
        <taxon>Tracheophyta</taxon>
        <taxon>Spermatophyta</taxon>
        <taxon>Magnoliopsida</taxon>
        <taxon>eudicotyledons</taxon>
        <taxon>Gunneridae</taxon>
        <taxon>Pentapetalae</taxon>
        <taxon>rosids</taxon>
        <taxon>fabids</taxon>
        <taxon>Celastrales</taxon>
        <taxon>Celastraceae</taxon>
        <taxon>Tripterygium</taxon>
    </lineage>
</organism>
<gene>
    <name evidence="2" type="ORF">HS088_TW23G00572</name>
</gene>
<dbReference type="OrthoDB" id="1076611at2759"/>
<dbReference type="FunCoup" id="A0A7J7BVC0">
    <property type="interactions" value="469"/>
</dbReference>
<feature type="compositionally biased region" description="Low complexity" evidence="1">
    <location>
        <begin position="366"/>
        <end position="380"/>
    </location>
</feature>
<feature type="compositionally biased region" description="Low complexity" evidence="1">
    <location>
        <begin position="7"/>
        <end position="21"/>
    </location>
</feature>
<feature type="compositionally biased region" description="Low complexity" evidence="1">
    <location>
        <begin position="66"/>
        <end position="82"/>
    </location>
</feature>
<sequence>MSWLFKSLQFQSQESDSSSQPEQHDDGEGSPSNRGGVKEDLSVIGETIGRQLRGVAAFLAPPPSLLPSEQEGQQPPESSSSPRQALLGIRDDLAEIGGSFKSGLSLLSSNKAVTGISKFASDFLQFQNQEDEDEDYVPGVTHEVIEFVNEISARPECWTDFPLPLNDHDFRVSDAQREHVSAVERLVPSFTDLRINLQNFMGEEQFLMIYFILLLPRLNEHECELLSSPQIVETRNILLQNIKNKRNAEAGSSGGSRNFISQEETKEGQTQLRTGSEEKELVEIVKEGESQKHIDSEEKELAEIVNGTERIEIGNQQKSDQRLEEAGIDAGTAVNLEEKLEYDEDVSFSDLEDDENDLPTRSSALRPAQDSSSSPARSSDWVQLNERSEALGVVQKVSRSSSQDKDSEDEANDWLRVDDFD</sequence>
<evidence type="ECO:0000313" key="3">
    <source>
        <dbReference type="Proteomes" id="UP000593562"/>
    </source>
</evidence>
<feature type="compositionally biased region" description="Acidic residues" evidence="1">
    <location>
        <begin position="346"/>
        <end position="357"/>
    </location>
</feature>
<evidence type="ECO:0000313" key="2">
    <source>
        <dbReference type="EMBL" id="KAF5725842.1"/>
    </source>
</evidence>
<feature type="region of interest" description="Disordered" evidence="1">
    <location>
        <begin position="60"/>
        <end position="83"/>
    </location>
</feature>
<dbReference type="SUPFAM" id="SSF140383">
    <property type="entry name" value="BSD domain-like"/>
    <property type="match status" value="1"/>
</dbReference>
<dbReference type="Proteomes" id="UP000593562">
    <property type="component" value="Unassembled WGS sequence"/>
</dbReference>
<feature type="region of interest" description="Disordered" evidence="1">
    <location>
        <begin position="1"/>
        <end position="43"/>
    </location>
</feature>
<dbReference type="EMBL" id="JAAARO010000023">
    <property type="protein sequence ID" value="KAF5725842.1"/>
    <property type="molecule type" value="Genomic_DNA"/>
</dbReference>
<evidence type="ECO:0008006" key="4">
    <source>
        <dbReference type="Google" id="ProtNLM"/>
    </source>
</evidence>
<name>A0A7J7BVC0_TRIWF</name>
<accession>A0A7J7BVC0</accession>
<feature type="region of interest" description="Disordered" evidence="1">
    <location>
        <begin position="247"/>
        <end position="278"/>
    </location>
</feature>
<reference evidence="2 3" key="1">
    <citation type="journal article" date="2020" name="Nat. Commun.">
        <title>Genome of Tripterygium wilfordii and identification of cytochrome P450 involved in triptolide biosynthesis.</title>
        <authorList>
            <person name="Tu L."/>
            <person name="Su P."/>
            <person name="Zhang Z."/>
            <person name="Gao L."/>
            <person name="Wang J."/>
            <person name="Hu T."/>
            <person name="Zhou J."/>
            <person name="Zhang Y."/>
            <person name="Zhao Y."/>
            <person name="Liu Y."/>
            <person name="Song Y."/>
            <person name="Tong Y."/>
            <person name="Lu Y."/>
            <person name="Yang J."/>
            <person name="Xu C."/>
            <person name="Jia M."/>
            <person name="Peters R.J."/>
            <person name="Huang L."/>
            <person name="Gao W."/>
        </authorList>
    </citation>
    <scope>NUCLEOTIDE SEQUENCE [LARGE SCALE GENOMIC DNA]</scope>
    <source>
        <strain evidence="3">cv. XIE 37</strain>
        <tissue evidence="2">Leaf</tissue>
    </source>
</reference>
<proteinExistence type="predicted"/>
<feature type="region of interest" description="Disordered" evidence="1">
    <location>
        <begin position="346"/>
        <end position="421"/>
    </location>
</feature>
<comment type="caution">
    <text evidence="2">The sequence shown here is derived from an EMBL/GenBank/DDBJ whole genome shotgun (WGS) entry which is preliminary data.</text>
</comment>
<dbReference type="InterPro" id="IPR035925">
    <property type="entry name" value="BSD_dom_sf"/>
</dbReference>
<dbReference type="InParanoid" id="A0A7J7BVC0"/>
<dbReference type="PANTHER" id="PTHR31923">
    <property type="entry name" value="BSD DOMAIN-CONTAINING PROTEIN"/>
    <property type="match status" value="1"/>
</dbReference>
<feature type="compositionally biased region" description="Polar residues" evidence="1">
    <location>
        <begin position="255"/>
        <end position="274"/>
    </location>
</feature>
<keyword evidence="3" id="KW-1185">Reference proteome</keyword>
<protein>
    <recommendedName>
        <fullName evidence="4">BSD domain-containing protein</fullName>
    </recommendedName>
</protein>
<dbReference type="AlphaFoldDB" id="A0A7J7BVC0"/>
<evidence type="ECO:0000256" key="1">
    <source>
        <dbReference type="SAM" id="MobiDB-lite"/>
    </source>
</evidence>
<dbReference type="PANTHER" id="PTHR31923:SF9">
    <property type="entry name" value="BSD DOMAIN-CONTAINING PROTEIN"/>
    <property type="match status" value="1"/>
</dbReference>